<name>A0A6G0WQ44_9STRA</name>
<dbReference type="Proteomes" id="UP000481153">
    <property type="component" value="Unassembled WGS sequence"/>
</dbReference>
<feature type="compositionally biased region" description="Acidic residues" evidence="4">
    <location>
        <begin position="142"/>
        <end position="155"/>
    </location>
</feature>
<evidence type="ECO:0000313" key="6">
    <source>
        <dbReference type="Proteomes" id="UP000481153"/>
    </source>
</evidence>
<evidence type="ECO:0000256" key="1">
    <source>
        <dbReference type="ARBA" id="ARBA00004123"/>
    </source>
</evidence>
<dbReference type="AlphaFoldDB" id="A0A6G0WQ44"/>
<gene>
    <name evidence="5" type="ORF">Ae201684_012980</name>
</gene>
<reference evidence="5 6" key="1">
    <citation type="submission" date="2019-07" db="EMBL/GenBank/DDBJ databases">
        <title>Genomics analysis of Aphanomyces spp. identifies a new class of oomycete effector associated with host adaptation.</title>
        <authorList>
            <person name="Gaulin E."/>
        </authorList>
    </citation>
    <scope>NUCLEOTIDE SEQUENCE [LARGE SCALE GENOMIC DNA]</scope>
    <source>
        <strain evidence="5 6">ATCC 201684</strain>
    </source>
</reference>
<dbReference type="VEuPathDB" id="FungiDB:AeMF1_012442"/>
<evidence type="ECO:0000256" key="2">
    <source>
        <dbReference type="ARBA" id="ARBA00005907"/>
    </source>
</evidence>
<sequence>MGSQKKKAIKFIKKGNLKHKIAKRNEKKRFNAKKDKKRAAQKSTPAKKNAPVTKADENDEGDMLDDIDVDDFLNADFLDSDAEDNEQEDDVEQNDDDDNDDSDDSDNDNDDDEDKEDEGESSEEEDESALDPRYMSAIPDEAIAEASDEEENAPQDEERSRKELTMDKLKSIEKHCAESKTIKALRPLLQIFSDACRSSDSTSKGPKNTPYDIRSSAVYNQLMVAVFKQTKVTWSAYCGAEGPVDAKKWGKISLMVRRFFSCCVYLIEETTSEDIHRFVLRNFNAYLRFAAPCVKTSRKLLKSFVHIWGKSLDTRVCMLAFVRVRELATLVPFPFLETCLKALYMSYMRNVKFTNGVNFQHHIVMGNCMVELYGLDLVSSYQHVFVYIRQLAVMIRKAIAAPSAETLKGILTWRFVNCLKVWAAVVAAYPALKALVYPLTQLTLATIRLASTARYLPLKLQCVKVLQQISLSTNTFIPTTPVLIEILQSSYVTQKKRTVKETELVEVDLLVKLSKSALDSRRVRDMVVSKVFDLLQKECDIQKFSIAFPEFGVPLHLALSKFASTTPVPQWKKLAKGLCQQIETRSEWIRNKRMTSDIAPKDMSEIEAFLAQERKTAAAQMMEKEKKQQADKAAQYAKTTPIDEKSKGNNDGDDDDEEDEDDEDDEEETEAAPLDSVDDEDQVEDMVWSDDE</sequence>
<feature type="region of interest" description="Disordered" evidence="4">
    <location>
        <begin position="617"/>
        <end position="692"/>
    </location>
</feature>
<comment type="similarity">
    <text evidence="2">Belongs to the NOC2 family.</text>
</comment>
<dbReference type="GO" id="GO:0005730">
    <property type="term" value="C:nucleolus"/>
    <property type="evidence" value="ECO:0007669"/>
    <property type="project" value="TreeGrafter"/>
</dbReference>
<dbReference type="EMBL" id="VJMJ01000164">
    <property type="protein sequence ID" value="KAF0729485.1"/>
    <property type="molecule type" value="Genomic_DNA"/>
</dbReference>
<accession>A0A6G0WQ44</accession>
<dbReference type="SUPFAM" id="SSF48371">
    <property type="entry name" value="ARM repeat"/>
    <property type="match status" value="1"/>
</dbReference>
<dbReference type="GO" id="GO:0030691">
    <property type="term" value="C:Noc2p-Noc3p complex"/>
    <property type="evidence" value="ECO:0007669"/>
    <property type="project" value="TreeGrafter"/>
</dbReference>
<evidence type="ECO:0008006" key="7">
    <source>
        <dbReference type="Google" id="ProtNLM"/>
    </source>
</evidence>
<proteinExistence type="inferred from homology"/>
<organism evidence="5 6">
    <name type="scientific">Aphanomyces euteiches</name>
    <dbReference type="NCBI Taxonomy" id="100861"/>
    <lineage>
        <taxon>Eukaryota</taxon>
        <taxon>Sar</taxon>
        <taxon>Stramenopiles</taxon>
        <taxon>Oomycota</taxon>
        <taxon>Saprolegniomycetes</taxon>
        <taxon>Saprolegniales</taxon>
        <taxon>Verrucalvaceae</taxon>
        <taxon>Aphanomyces</taxon>
    </lineage>
</organism>
<feature type="compositionally biased region" description="Acidic residues" evidence="4">
    <location>
        <begin position="651"/>
        <end position="692"/>
    </location>
</feature>
<protein>
    <recommendedName>
        <fullName evidence="7">Nucleolar complex protein 2 homolog</fullName>
    </recommendedName>
</protein>
<evidence type="ECO:0000256" key="3">
    <source>
        <dbReference type="ARBA" id="ARBA00023242"/>
    </source>
</evidence>
<dbReference type="GO" id="GO:0042273">
    <property type="term" value="P:ribosomal large subunit biogenesis"/>
    <property type="evidence" value="ECO:0007669"/>
    <property type="project" value="TreeGrafter"/>
</dbReference>
<feature type="compositionally biased region" description="Basic and acidic residues" evidence="4">
    <location>
        <begin position="641"/>
        <end position="650"/>
    </location>
</feature>
<feature type="region of interest" description="Disordered" evidence="4">
    <location>
        <begin position="22"/>
        <end position="166"/>
    </location>
</feature>
<comment type="caution">
    <text evidence="5">The sequence shown here is derived from an EMBL/GenBank/DDBJ whole genome shotgun (WGS) entry which is preliminary data.</text>
</comment>
<dbReference type="GO" id="GO:0005654">
    <property type="term" value="C:nucleoplasm"/>
    <property type="evidence" value="ECO:0007669"/>
    <property type="project" value="TreeGrafter"/>
</dbReference>
<dbReference type="GO" id="GO:0030690">
    <property type="term" value="C:Noc1p-Noc2p complex"/>
    <property type="evidence" value="ECO:0007669"/>
    <property type="project" value="TreeGrafter"/>
</dbReference>
<dbReference type="InterPro" id="IPR016024">
    <property type="entry name" value="ARM-type_fold"/>
</dbReference>
<dbReference type="Pfam" id="PF03715">
    <property type="entry name" value="Noc2"/>
    <property type="match status" value="1"/>
</dbReference>
<feature type="compositionally biased region" description="Acidic residues" evidence="4">
    <location>
        <begin position="57"/>
        <end position="129"/>
    </location>
</feature>
<evidence type="ECO:0000256" key="4">
    <source>
        <dbReference type="SAM" id="MobiDB-lite"/>
    </source>
</evidence>
<dbReference type="InterPro" id="IPR005343">
    <property type="entry name" value="Noc2"/>
</dbReference>
<keyword evidence="3" id="KW-0539">Nucleus</keyword>
<feature type="compositionally biased region" description="Basic and acidic residues" evidence="4">
    <location>
        <begin position="156"/>
        <end position="166"/>
    </location>
</feature>
<keyword evidence="6" id="KW-1185">Reference proteome</keyword>
<feature type="compositionally biased region" description="Basic and acidic residues" evidence="4">
    <location>
        <begin position="617"/>
        <end position="630"/>
    </location>
</feature>
<dbReference type="PANTHER" id="PTHR12687">
    <property type="entry name" value="NUCLEOLAR COMPLEX 2 AND RAD4-RELATED"/>
    <property type="match status" value="1"/>
</dbReference>
<evidence type="ECO:0000313" key="5">
    <source>
        <dbReference type="EMBL" id="KAF0729485.1"/>
    </source>
</evidence>
<comment type="subcellular location">
    <subcellularLocation>
        <location evidence="1">Nucleus</location>
    </subcellularLocation>
</comment>
<dbReference type="PANTHER" id="PTHR12687:SF4">
    <property type="entry name" value="NUCLEOLAR COMPLEX PROTEIN 2 HOMOLOG"/>
    <property type="match status" value="1"/>
</dbReference>